<dbReference type="GO" id="GO:0016301">
    <property type="term" value="F:kinase activity"/>
    <property type="evidence" value="ECO:0007669"/>
    <property type="project" value="UniProtKB-KW"/>
</dbReference>
<protein>
    <submittedName>
        <fullName evidence="4">PfkB</fullName>
    </submittedName>
</protein>
<keyword evidence="1" id="KW-0808">Transferase</keyword>
<sequence>MILVFGTVCLDRIRRIPALPGPGTYVEIESETTLLGGEAANTAAALTSWGADVRLCGNPLGEGPEADYLRALLEQRSLVVEAAGEPPPRFRTPVCDIYVTPDGDRTMFGLGFSAMEPVFDPKLLPLIRGEWFTAEPNMGGVSRQAARAALGAGMKVYLMDFIRDDDPVAPGSIWQSSTDWAGFRGDVVRNTEWVRRLVDRTGCFAILSDGPNGLVAGSPELEVRAYPPFPSPPIVDTTGAGDMFRAAMLYGLSQDWPIGRSLAFAAASGSLSVRSLGATSLIASIDEINDLVSSHPGIAQQYAEAV</sequence>
<dbReference type="KEGG" id="fgi:OP10G_0519"/>
<evidence type="ECO:0000259" key="3">
    <source>
        <dbReference type="Pfam" id="PF00294"/>
    </source>
</evidence>
<dbReference type="HOGENOM" id="CLU_1033244_0_0_0"/>
<gene>
    <name evidence="4" type="ORF">OP10G_0519</name>
</gene>
<dbReference type="PANTHER" id="PTHR10584">
    <property type="entry name" value="SUGAR KINASE"/>
    <property type="match status" value="1"/>
</dbReference>
<dbReference type="RefSeq" id="WP_025227455.1">
    <property type="nucleotide sequence ID" value="NZ_CP007139.1"/>
</dbReference>
<feature type="domain" description="Carbohydrate kinase PfkB" evidence="3">
    <location>
        <begin position="2"/>
        <end position="107"/>
    </location>
</feature>
<evidence type="ECO:0000313" key="4">
    <source>
        <dbReference type="EMBL" id="AIE83887.1"/>
    </source>
</evidence>
<dbReference type="AlphaFoldDB" id="A0A068NKB3"/>
<keyword evidence="5" id="KW-1185">Reference proteome</keyword>
<dbReference type="STRING" id="661478.OP10G_0519"/>
<dbReference type="OrthoDB" id="9775849at2"/>
<accession>A0A068NKB3</accession>
<dbReference type="EMBL" id="CP007139">
    <property type="protein sequence ID" value="AIE83887.1"/>
    <property type="molecule type" value="Genomic_DNA"/>
</dbReference>
<evidence type="ECO:0000313" key="5">
    <source>
        <dbReference type="Proteomes" id="UP000027982"/>
    </source>
</evidence>
<dbReference type="InterPro" id="IPR011611">
    <property type="entry name" value="PfkB_dom"/>
</dbReference>
<dbReference type="PROSITE" id="PS00584">
    <property type="entry name" value="PFKB_KINASES_2"/>
    <property type="match status" value="1"/>
</dbReference>
<dbReference type="PANTHER" id="PTHR10584:SF166">
    <property type="entry name" value="RIBOKINASE"/>
    <property type="match status" value="1"/>
</dbReference>
<evidence type="ECO:0000256" key="1">
    <source>
        <dbReference type="ARBA" id="ARBA00022679"/>
    </source>
</evidence>
<dbReference type="Gene3D" id="3.40.1190.20">
    <property type="match status" value="1"/>
</dbReference>
<keyword evidence="2" id="KW-0418">Kinase</keyword>
<dbReference type="InterPro" id="IPR002173">
    <property type="entry name" value="Carboh/pur_kinase_PfkB_CS"/>
</dbReference>
<name>A0A068NKB3_FIMGI</name>
<dbReference type="SUPFAM" id="SSF53613">
    <property type="entry name" value="Ribokinase-like"/>
    <property type="match status" value="1"/>
</dbReference>
<dbReference type="Pfam" id="PF00294">
    <property type="entry name" value="PfkB"/>
    <property type="match status" value="2"/>
</dbReference>
<dbReference type="eggNOG" id="COG0524">
    <property type="taxonomic scope" value="Bacteria"/>
</dbReference>
<reference evidence="4 5" key="1">
    <citation type="journal article" date="2014" name="PLoS ONE">
        <title>The first complete genome sequence of the class fimbriimonadia in the phylum armatimonadetes.</title>
        <authorList>
            <person name="Hu Z.Y."/>
            <person name="Wang Y.Z."/>
            <person name="Im W.T."/>
            <person name="Wang S.Y."/>
            <person name="Zhao G.P."/>
            <person name="Zheng H.J."/>
            <person name="Quan Z.X."/>
        </authorList>
    </citation>
    <scope>NUCLEOTIDE SEQUENCE [LARGE SCALE GENOMIC DNA]</scope>
    <source>
        <strain evidence="4">Gsoil 348</strain>
    </source>
</reference>
<proteinExistence type="predicted"/>
<dbReference type="Proteomes" id="UP000027982">
    <property type="component" value="Chromosome"/>
</dbReference>
<evidence type="ECO:0000256" key="2">
    <source>
        <dbReference type="ARBA" id="ARBA00022777"/>
    </source>
</evidence>
<feature type="domain" description="Carbohydrate kinase PfkB" evidence="3">
    <location>
        <begin position="205"/>
        <end position="280"/>
    </location>
</feature>
<organism evidence="4 5">
    <name type="scientific">Fimbriimonas ginsengisoli Gsoil 348</name>
    <dbReference type="NCBI Taxonomy" id="661478"/>
    <lineage>
        <taxon>Bacteria</taxon>
        <taxon>Bacillati</taxon>
        <taxon>Armatimonadota</taxon>
        <taxon>Fimbriimonadia</taxon>
        <taxon>Fimbriimonadales</taxon>
        <taxon>Fimbriimonadaceae</taxon>
        <taxon>Fimbriimonas</taxon>
    </lineage>
</organism>
<dbReference type="InterPro" id="IPR029056">
    <property type="entry name" value="Ribokinase-like"/>
</dbReference>